<organism evidence="2 3">
    <name type="scientific">Rhipicephalus microplus</name>
    <name type="common">Cattle tick</name>
    <name type="synonym">Boophilus microplus</name>
    <dbReference type="NCBI Taxonomy" id="6941"/>
    <lineage>
        <taxon>Eukaryota</taxon>
        <taxon>Metazoa</taxon>
        <taxon>Ecdysozoa</taxon>
        <taxon>Arthropoda</taxon>
        <taxon>Chelicerata</taxon>
        <taxon>Arachnida</taxon>
        <taxon>Acari</taxon>
        <taxon>Parasitiformes</taxon>
        <taxon>Ixodida</taxon>
        <taxon>Ixodoidea</taxon>
        <taxon>Ixodidae</taxon>
        <taxon>Rhipicephalinae</taxon>
        <taxon>Rhipicephalus</taxon>
        <taxon>Boophilus</taxon>
    </lineage>
</organism>
<gene>
    <name evidence="2" type="ORF">HPB51_006358</name>
</gene>
<keyword evidence="3" id="KW-1185">Reference proteome</keyword>
<dbReference type="EMBL" id="JABSTU010000008">
    <property type="protein sequence ID" value="KAH8022928.1"/>
    <property type="molecule type" value="Genomic_DNA"/>
</dbReference>
<comment type="caution">
    <text evidence="2">The sequence shown here is derived from an EMBL/GenBank/DDBJ whole genome shotgun (WGS) entry which is preliminary data.</text>
</comment>
<feature type="region of interest" description="Disordered" evidence="1">
    <location>
        <begin position="1"/>
        <end position="51"/>
    </location>
</feature>
<evidence type="ECO:0000313" key="3">
    <source>
        <dbReference type="Proteomes" id="UP000821866"/>
    </source>
</evidence>
<sequence>MTSNSASHTSPGVLTRTNDLRDAMPKFYSLKRAPPPTSDTTASGSLPSRTFPAPQPVQCVSLPATGHKSNGKQLSVPIDPSFEKPMTLKLTNPASDVPVLPTKALPLLSVADSTPASAPCTLRFAAETWSAALSAPGDLTTSAGPADLRRDSMPVPAPVEAHDTIHTIDPDPTVTLHAIIFPGTVVSFAQTFVNFRPKYDFFNVSDSS</sequence>
<evidence type="ECO:0000256" key="1">
    <source>
        <dbReference type="SAM" id="MobiDB-lite"/>
    </source>
</evidence>
<proteinExistence type="predicted"/>
<feature type="compositionally biased region" description="Polar residues" evidence="1">
    <location>
        <begin position="38"/>
        <end position="48"/>
    </location>
</feature>
<reference evidence="2" key="2">
    <citation type="submission" date="2021-09" db="EMBL/GenBank/DDBJ databases">
        <authorList>
            <person name="Jia N."/>
            <person name="Wang J."/>
            <person name="Shi W."/>
            <person name="Du L."/>
            <person name="Sun Y."/>
            <person name="Zhan W."/>
            <person name="Jiang J."/>
            <person name="Wang Q."/>
            <person name="Zhang B."/>
            <person name="Ji P."/>
            <person name="Sakyi L.B."/>
            <person name="Cui X."/>
            <person name="Yuan T."/>
            <person name="Jiang B."/>
            <person name="Yang W."/>
            <person name="Lam T.T.-Y."/>
            <person name="Chang Q."/>
            <person name="Ding S."/>
            <person name="Wang X."/>
            <person name="Zhu J."/>
            <person name="Ruan X."/>
            <person name="Zhao L."/>
            <person name="Wei J."/>
            <person name="Que T."/>
            <person name="Du C."/>
            <person name="Cheng J."/>
            <person name="Dai P."/>
            <person name="Han X."/>
            <person name="Huang E."/>
            <person name="Gao Y."/>
            <person name="Liu J."/>
            <person name="Shao H."/>
            <person name="Ye R."/>
            <person name="Li L."/>
            <person name="Wei W."/>
            <person name="Wang X."/>
            <person name="Wang C."/>
            <person name="Huo Q."/>
            <person name="Li W."/>
            <person name="Guo W."/>
            <person name="Chen H."/>
            <person name="Chen S."/>
            <person name="Zhou L."/>
            <person name="Zhou L."/>
            <person name="Ni X."/>
            <person name="Tian J."/>
            <person name="Zhou Y."/>
            <person name="Sheng Y."/>
            <person name="Liu T."/>
            <person name="Pan Y."/>
            <person name="Xia L."/>
            <person name="Li J."/>
            <person name="Zhao F."/>
            <person name="Cao W."/>
        </authorList>
    </citation>
    <scope>NUCLEOTIDE SEQUENCE</scope>
    <source>
        <strain evidence="2">Rmic-2018</strain>
        <tissue evidence="2">Larvae</tissue>
    </source>
</reference>
<reference evidence="2" key="1">
    <citation type="journal article" date="2020" name="Cell">
        <title>Large-Scale Comparative Analyses of Tick Genomes Elucidate Their Genetic Diversity and Vector Capacities.</title>
        <authorList>
            <consortium name="Tick Genome and Microbiome Consortium (TIGMIC)"/>
            <person name="Jia N."/>
            <person name="Wang J."/>
            <person name="Shi W."/>
            <person name="Du L."/>
            <person name="Sun Y."/>
            <person name="Zhan W."/>
            <person name="Jiang J.F."/>
            <person name="Wang Q."/>
            <person name="Zhang B."/>
            <person name="Ji P."/>
            <person name="Bell-Sakyi L."/>
            <person name="Cui X.M."/>
            <person name="Yuan T.T."/>
            <person name="Jiang B.G."/>
            <person name="Yang W.F."/>
            <person name="Lam T.T."/>
            <person name="Chang Q.C."/>
            <person name="Ding S.J."/>
            <person name="Wang X.J."/>
            <person name="Zhu J.G."/>
            <person name="Ruan X.D."/>
            <person name="Zhao L."/>
            <person name="Wei J.T."/>
            <person name="Ye R.Z."/>
            <person name="Que T.C."/>
            <person name="Du C.H."/>
            <person name="Zhou Y.H."/>
            <person name="Cheng J.X."/>
            <person name="Dai P.F."/>
            <person name="Guo W.B."/>
            <person name="Han X.H."/>
            <person name="Huang E.J."/>
            <person name="Li L.F."/>
            <person name="Wei W."/>
            <person name="Gao Y.C."/>
            <person name="Liu J.Z."/>
            <person name="Shao H.Z."/>
            <person name="Wang X."/>
            <person name="Wang C.C."/>
            <person name="Yang T.C."/>
            <person name="Huo Q.B."/>
            <person name="Li W."/>
            <person name="Chen H.Y."/>
            <person name="Chen S.E."/>
            <person name="Zhou L.G."/>
            <person name="Ni X.B."/>
            <person name="Tian J.H."/>
            <person name="Sheng Y."/>
            <person name="Liu T."/>
            <person name="Pan Y.S."/>
            <person name="Xia L.Y."/>
            <person name="Li J."/>
            <person name="Zhao F."/>
            <person name="Cao W.C."/>
        </authorList>
    </citation>
    <scope>NUCLEOTIDE SEQUENCE</scope>
    <source>
        <strain evidence="2">Rmic-2018</strain>
    </source>
</reference>
<evidence type="ECO:0000313" key="2">
    <source>
        <dbReference type="EMBL" id="KAH8022928.1"/>
    </source>
</evidence>
<accession>A0A9J6DM56</accession>
<name>A0A9J6DM56_RHIMP</name>
<protein>
    <submittedName>
        <fullName evidence="2">Uncharacterized protein</fullName>
    </submittedName>
</protein>
<feature type="compositionally biased region" description="Polar residues" evidence="1">
    <location>
        <begin position="1"/>
        <end position="17"/>
    </location>
</feature>
<dbReference type="AlphaFoldDB" id="A0A9J6DM56"/>
<dbReference type="Proteomes" id="UP000821866">
    <property type="component" value="Chromosome 6"/>
</dbReference>